<keyword evidence="1" id="KW-0479">Metal-binding</keyword>
<evidence type="ECO:0000259" key="4">
    <source>
        <dbReference type="PROSITE" id="PS51379"/>
    </source>
</evidence>
<gene>
    <name evidence="5" type="ORF">KL86SPO_70333</name>
</gene>
<dbReference type="AlphaFoldDB" id="A0A212M0Y6"/>
<dbReference type="SUPFAM" id="SSF51430">
    <property type="entry name" value="NAD(P)-linked oxidoreductase"/>
    <property type="match status" value="1"/>
</dbReference>
<keyword evidence="2" id="KW-0408">Iron</keyword>
<dbReference type="InterPro" id="IPR017896">
    <property type="entry name" value="4Fe4S_Fe-S-bd"/>
</dbReference>
<sequence length="340" mass="38425">MDIMQLGRTGLQVSKSGFGALPIQRISFDEAKTILRKAYDEGINFFDTARMYTDSEEKIGYALADVRSRIVIATKSHAKDKKTLLSHLETSLRNLKTDYIDIYQLHNPQELPEATDEEGLYAALAEAKQKGLIRFIGITNHSNKLAMEAAVSGMYDTIQFPLNTLSSEEDLRLIAACKARNIGVIAMKALSGGLITNAATTFAFLRQYDNVVPIWGIQRLSELDQFIAMEKNPPVLDEAMWQAIHKDRSELAGDFCRGCGYCMPCPVGIEIPIQARISLLVHRAPYQVFLEDNFKEKMDLIEQCVECGQCRCQCPYHLDAPNLLKRELKRYQEFYETHAN</sequence>
<dbReference type="InterPro" id="IPR023210">
    <property type="entry name" value="NADP_OxRdtase_dom"/>
</dbReference>
<keyword evidence="3" id="KW-0411">Iron-sulfur</keyword>
<dbReference type="Pfam" id="PF13534">
    <property type="entry name" value="Fer4_17"/>
    <property type="match status" value="1"/>
</dbReference>
<dbReference type="GO" id="GO:0046872">
    <property type="term" value="F:metal ion binding"/>
    <property type="evidence" value="ECO:0007669"/>
    <property type="project" value="UniProtKB-KW"/>
</dbReference>
<dbReference type="PANTHER" id="PTHR43312">
    <property type="entry name" value="D-THREO-ALDOSE 1-DEHYDROGENASE"/>
    <property type="match status" value="1"/>
</dbReference>
<dbReference type="PRINTS" id="PR00069">
    <property type="entry name" value="ALDKETRDTASE"/>
</dbReference>
<dbReference type="GO" id="GO:0016491">
    <property type="term" value="F:oxidoreductase activity"/>
    <property type="evidence" value="ECO:0007669"/>
    <property type="project" value="InterPro"/>
</dbReference>
<reference evidence="5" key="1">
    <citation type="submission" date="2016-08" db="EMBL/GenBank/DDBJ databases">
        <authorList>
            <person name="Seilhamer J.J."/>
        </authorList>
    </citation>
    <scope>NUCLEOTIDE SEQUENCE</scope>
    <source>
        <strain evidence="5">86</strain>
    </source>
</reference>
<dbReference type="InterPro" id="IPR020471">
    <property type="entry name" value="AKR"/>
</dbReference>
<dbReference type="Gene3D" id="3.20.20.100">
    <property type="entry name" value="NADP-dependent oxidoreductase domain"/>
    <property type="match status" value="1"/>
</dbReference>
<evidence type="ECO:0000256" key="1">
    <source>
        <dbReference type="ARBA" id="ARBA00022723"/>
    </source>
</evidence>
<dbReference type="SUPFAM" id="SSF54862">
    <property type="entry name" value="4Fe-4S ferredoxins"/>
    <property type="match status" value="1"/>
</dbReference>
<evidence type="ECO:0000313" key="5">
    <source>
        <dbReference type="EMBL" id="SCM83475.1"/>
    </source>
</evidence>
<dbReference type="CDD" id="cd19100">
    <property type="entry name" value="AKR_unchar"/>
    <property type="match status" value="1"/>
</dbReference>
<organism evidence="5">
    <name type="scientific">uncultured Sporomusa sp</name>
    <dbReference type="NCBI Taxonomy" id="307249"/>
    <lineage>
        <taxon>Bacteria</taxon>
        <taxon>Bacillati</taxon>
        <taxon>Bacillota</taxon>
        <taxon>Negativicutes</taxon>
        <taxon>Selenomonadales</taxon>
        <taxon>Sporomusaceae</taxon>
        <taxon>Sporomusa</taxon>
        <taxon>environmental samples</taxon>
    </lineage>
</organism>
<dbReference type="Pfam" id="PF00248">
    <property type="entry name" value="Aldo_ket_red"/>
    <property type="match status" value="1"/>
</dbReference>
<dbReference type="PANTHER" id="PTHR43312:SF1">
    <property type="entry name" value="NADP-DEPENDENT OXIDOREDUCTASE DOMAIN-CONTAINING PROTEIN"/>
    <property type="match status" value="1"/>
</dbReference>
<dbReference type="GO" id="GO:0051536">
    <property type="term" value="F:iron-sulfur cluster binding"/>
    <property type="evidence" value="ECO:0007669"/>
    <property type="project" value="UniProtKB-KW"/>
</dbReference>
<protein>
    <submittedName>
        <fullName evidence="5">Putative oxidoreductase of aldo/keto reductase family</fullName>
    </submittedName>
</protein>
<dbReference type="PROSITE" id="PS00198">
    <property type="entry name" value="4FE4S_FER_1"/>
    <property type="match status" value="1"/>
</dbReference>
<feature type="domain" description="4Fe-4S ferredoxin-type" evidence="4">
    <location>
        <begin position="294"/>
        <end position="326"/>
    </location>
</feature>
<proteinExistence type="predicted"/>
<dbReference type="InterPro" id="IPR017900">
    <property type="entry name" value="4Fe4S_Fe_S_CS"/>
</dbReference>
<evidence type="ECO:0000256" key="3">
    <source>
        <dbReference type="ARBA" id="ARBA00023014"/>
    </source>
</evidence>
<dbReference type="RefSeq" id="WP_288185898.1">
    <property type="nucleotide sequence ID" value="NZ_LT608335.1"/>
</dbReference>
<evidence type="ECO:0000256" key="2">
    <source>
        <dbReference type="ARBA" id="ARBA00023004"/>
    </source>
</evidence>
<accession>A0A212M0Y6</accession>
<dbReference type="InterPro" id="IPR053135">
    <property type="entry name" value="AKR2_Oxidoreductase"/>
</dbReference>
<dbReference type="PROSITE" id="PS51379">
    <property type="entry name" value="4FE4S_FER_2"/>
    <property type="match status" value="1"/>
</dbReference>
<dbReference type="EMBL" id="FMJE01000007">
    <property type="protein sequence ID" value="SCM83475.1"/>
    <property type="molecule type" value="Genomic_DNA"/>
</dbReference>
<name>A0A212M0Y6_9FIRM</name>
<dbReference type="InterPro" id="IPR036812">
    <property type="entry name" value="NAD(P)_OxRdtase_dom_sf"/>
</dbReference>